<sequence>MTDVSDTELKKVIADFLEMGHVENIVAMFRREPAYYSWTGEILDDERFAVRVGVSVLFEELKNIQPEKLSLAIPSLIKLLASDSPTMRGEAIGVLGLIGTAEAVAHIQAMQEDPSPQVREMVEMVLEELS</sequence>
<dbReference type="STRING" id="1121416.SAMN02745220_04180"/>
<name>A0A1M7YGD6_9BACT</name>
<dbReference type="OrthoDB" id="5432178at2"/>
<dbReference type="Proteomes" id="UP000184603">
    <property type="component" value="Unassembled WGS sequence"/>
</dbReference>
<dbReference type="InterPro" id="IPR016024">
    <property type="entry name" value="ARM-type_fold"/>
</dbReference>
<dbReference type="Pfam" id="PF13646">
    <property type="entry name" value="HEAT_2"/>
    <property type="match status" value="1"/>
</dbReference>
<evidence type="ECO:0000313" key="2">
    <source>
        <dbReference type="Proteomes" id="UP000184603"/>
    </source>
</evidence>
<accession>A0A1M7YGD6</accession>
<dbReference type="AlphaFoldDB" id="A0A1M7YGD6"/>
<proteinExistence type="predicted"/>
<keyword evidence="2" id="KW-1185">Reference proteome</keyword>
<gene>
    <name evidence="1" type="ORF">SAMN02745220_04180</name>
</gene>
<protein>
    <submittedName>
        <fullName evidence="1">HEAT repeat-containing protein</fullName>
    </submittedName>
</protein>
<dbReference type="Gene3D" id="1.25.10.10">
    <property type="entry name" value="Leucine-rich Repeat Variant"/>
    <property type="match status" value="1"/>
</dbReference>
<evidence type="ECO:0000313" key="1">
    <source>
        <dbReference type="EMBL" id="SHO51707.1"/>
    </source>
</evidence>
<dbReference type="RefSeq" id="WP_073615604.1">
    <property type="nucleotide sequence ID" value="NZ_FRFE01000028.1"/>
</dbReference>
<dbReference type="InterPro" id="IPR011989">
    <property type="entry name" value="ARM-like"/>
</dbReference>
<dbReference type="SUPFAM" id="SSF48371">
    <property type="entry name" value="ARM repeat"/>
    <property type="match status" value="1"/>
</dbReference>
<dbReference type="EMBL" id="FRFE01000028">
    <property type="protein sequence ID" value="SHO51707.1"/>
    <property type="molecule type" value="Genomic_DNA"/>
</dbReference>
<organism evidence="1 2">
    <name type="scientific">Desulfopila aestuarii DSM 18488</name>
    <dbReference type="NCBI Taxonomy" id="1121416"/>
    <lineage>
        <taxon>Bacteria</taxon>
        <taxon>Pseudomonadati</taxon>
        <taxon>Thermodesulfobacteriota</taxon>
        <taxon>Desulfobulbia</taxon>
        <taxon>Desulfobulbales</taxon>
        <taxon>Desulfocapsaceae</taxon>
        <taxon>Desulfopila</taxon>
    </lineage>
</organism>
<reference evidence="1 2" key="1">
    <citation type="submission" date="2016-12" db="EMBL/GenBank/DDBJ databases">
        <authorList>
            <person name="Song W.-J."/>
            <person name="Kurnit D.M."/>
        </authorList>
    </citation>
    <scope>NUCLEOTIDE SEQUENCE [LARGE SCALE GENOMIC DNA]</scope>
    <source>
        <strain evidence="1 2">DSM 18488</strain>
    </source>
</reference>